<evidence type="ECO:0000313" key="3">
    <source>
        <dbReference type="Proteomes" id="UP000075809"/>
    </source>
</evidence>
<proteinExistence type="predicted"/>
<sequence>MVDEKLAPSGRDGAKGAMWVLVVYRYAREGEGTVDKRLNREKPPPPLFLRHYSSTSSECTAPRHAETARRNAVRYNGSELS</sequence>
<accession>A0A151X915</accession>
<reference evidence="2 3" key="1">
    <citation type="submission" date="2015-09" db="EMBL/GenBank/DDBJ databases">
        <title>Trachymyrmex zeteki WGS genome.</title>
        <authorList>
            <person name="Nygaard S."/>
            <person name="Hu H."/>
            <person name="Boomsma J."/>
            <person name="Zhang G."/>
        </authorList>
    </citation>
    <scope>NUCLEOTIDE SEQUENCE [LARGE SCALE GENOMIC DNA]</scope>
    <source>
        <strain evidence="2">Tzet28-1</strain>
        <tissue evidence="2">Whole body</tissue>
    </source>
</reference>
<dbReference type="AlphaFoldDB" id="A0A151X915"/>
<evidence type="ECO:0000313" key="2">
    <source>
        <dbReference type="EMBL" id="KYQ56861.1"/>
    </source>
</evidence>
<keyword evidence="3" id="KW-1185">Reference proteome</keyword>
<dbReference type="Proteomes" id="UP000075809">
    <property type="component" value="Unassembled WGS sequence"/>
</dbReference>
<organism evidence="2 3">
    <name type="scientific">Mycetomoellerius zeteki</name>
    <dbReference type="NCBI Taxonomy" id="64791"/>
    <lineage>
        <taxon>Eukaryota</taxon>
        <taxon>Metazoa</taxon>
        <taxon>Ecdysozoa</taxon>
        <taxon>Arthropoda</taxon>
        <taxon>Hexapoda</taxon>
        <taxon>Insecta</taxon>
        <taxon>Pterygota</taxon>
        <taxon>Neoptera</taxon>
        <taxon>Endopterygota</taxon>
        <taxon>Hymenoptera</taxon>
        <taxon>Apocrita</taxon>
        <taxon>Aculeata</taxon>
        <taxon>Formicoidea</taxon>
        <taxon>Formicidae</taxon>
        <taxon>Myrmicinae</taxon>
        <taxon>Mycetomoellerius</taxon>
    </lineage>
</organism>
<name>A0A151X915_9HYME</name>
<evidence type="ECO:0000256" key="1">
    <source>
        <dbReference type="SAM" id="MobiDB-lite"/>
    </source>
</evidence>
<dbReference type="EMBL" id="KQ982402">
    <property type="protein sequence ID" value="KYQ56861.1"/>
    <property type="molecule type" value="Genomic_DNA"/>
</dbReference>
<protein>
    <submittedName>
        <fullName evidence="2">Uncharacterized protein</fullName>
    </submittedName>
</protein>
<feature type="region of interest" description="Disordered" evidence="1">
    <location>
        <begin position="35"/>
        <end position="81"/>
    </location>
</feature>
<gene>
    <name evidence="2" type="ORF">ALC60_04225</name>
</gene>